<sequence>MTEVTEASVEPDSFNSTKNEEVSKTRQVKIHWGENEVYEIEENDDDENWSEFEDIADDLEDESGDFTKKLNAARMSYPQPNKQSGPQFSYSKGFTAEAQIQKHLDSAGDKKVGRKKDRADRATVEQVLDPRTRLVLFRLLQRGVMDSIEGCISTGKEANVYHAINKEGQCWAIKIYKTSILIFKDRDRYVTGEFRYRNGYCRHNPRKMVATWAEKEMRNLLRMYQAGLRVPKPHLLKSHVLVMEFIGKDGWPAPLLKNAEIDSIAEELYLDCVRMMRDLYRKCRLVHADF</sequence>
<name>A0AC35ET42_9BILA</name>
<dbReference type="WBParaSite" id="PS1159_v2.g10532.t1">
    <property type="protein sequence ID" value="PS1159_v2.g10532.t1"/>
    <property type="gene ID" value="PS1159_v2.g10532"/>
</dbReference>
<evidence type="ECO:0000313" key="1">
    <source>
        <dbReference type="Proteomes" id="UP000887580"/>
    </source>
</evidence>
<proteinExistence type="predicted"/>
<evidence type="ECO:0000313" key="2">
    <source>
        <dbReference type="WBParaSite" id="PS1159_v2.g10532.t1"/>
    </source>
</evidence>
<protein>
    <submittedName>
        <fullName evidence="2">Non-specific serine/threonine protein kinase</fullName>
    </submittedName>
</protein>
<accession>A0AC35ET42</accession>
<organism evidence="1 2">
    <name type="scientific">Panagrolaimus sp. PS1159</name>
    <dbReference type="NCBI Taxonomy" id="55785"/>
    <lineage>
        <taxon>Eukaryota</taxon>
        <taxon>Metazoa</taxon>
        <taxon>Ecdysozoa</taxon>
        <taxon>Nematoda</taxon>
        <taxon>Chromadorea</taxon>
        <taxon>Rhabditida</taxon>
        <taxon>Tylenchina</taxon>
        <taxon>Panagrolaimomorpha</taxon>
        <taxon>Panagrolaimoidea</taxon>
        <taxon>Panagrolaimidae</taxon>
        <taxon>Panagrolaimus</taxon>
    </lineage>
</organism>
<reference evidence="2" key="1">
    <citation type="submission" date="2022-11" db="UniProtKB">
        <authorList>
            <consortium name="WormBaseParasite"/>
        </authorList>
    </citation>
    <scope>IDENTIFICATION</scope>
</reference>
<dbReference type="Proteomes" id="UP000887580">
    <property type="component" value="Unplaced"/>
</dbReference>